<dbReference type="SUPFAM" id="SSF50998">
    <property type="entry name" value="Quinoprotein alcohol dehydrogenase-like"/>
    <property type="match status" value="1"/>
</dbReference>
<dbReference type="GO" id="GO:0030686">
    <property type="term" value="C:90S preribosome"/>
    <property type="evidence" value="ECO:0007669"/>
    <property type="project" value="InterPro"/>
</dbReference>
<accession>A0A915Q806</accession>
<dbReference type="Proteomes" id="UP000887581">
    <property type="component" value="Unplaced"/>
</dbReference>
<dbReference type="PANTHER" id="PTHR44163:SF1">
    <property type="entry name" value="U3 SMALL NUCLEOLAR RNA-ASSOCIATED PROTEIN 4 HOMOLOG"/>
    <property type="match status" value="1"/>
</dbReference>
<proteinExistence type="predicted"/>
<dbReference type="InterPro" id="IPR015943">
    <property type="entry name" value="WD40/YVTN_repeat-like_dom_sf"/>
</dbReference>
<dbReference type="WBParaSite" id="sdigi.contig9.g1039.t1">
    <property type="protein sequence ID" value="sdigi.contig9.g1039.t1"/>
    <property type="gene ID" value="sdigi.contig9.g1039"/>
</dbReference>
<dbReference type="Gene3D" id="2.130.10.10">
    <property type="entry name" value="YVTN repeat-like/Quinoprotein amine dehydrogenase"/>
    <property type="match status" value="2"/>
</dbReference>
<dbReference type="InterPro" id="IPR036322">
    <property type="entry name" value="WD40_repeat_dom_sf"/>
</dbReference>
<reference evidence="2" key="1">
    <citation type="submission" date="2022-11" db="UniProtKB">
        <authorList>
            <consortium name="WormBaseParasite"/>
        </authorList>
    </citation>
    <scope>IDENTIFICATION</scope>
</reference>
<dbReference type="InterPro" id="IPR011047">
    <property type="entry name" value="Quinoprotein_ADH-like_sf"/>
</dbReference>
<name>A0A915Q806_9BILA</name>
<evidence type="ECO:0000313" key="2">
    <source>
        <dbReference type="WBParaSite" id="sdigi.contig9.g1039.t1"/>
    </source>
</evidence>
<dbReference type="InterPro" id="IPR046351">
    <property type="entry name" value="UTP4"/>
</dbReference>
<dbReference type="SUPFAM" id="SSF50978">
    <property type="entry name" value="WD40 repeat-like"/>
    <property type="match status" value="1"/>
</dbReference>
<dbReference type="AlphaFoldDB" id="A0A915Q806"/>
<keyword evidence="1" id="KW-1185">Reference proteome</keyword>
<sequence length="646" mass="71375">MNSFEVHECDLFEHEPLTVDCLALNERQGILSVARHPDFGDKKRDGMIEFWNVIGTPMFCIRSTFLGNKTAESLLWKGDILLAAHLDGSITSHRFYTSEYLTTRLTPTPLWCLASISGCTFCVGSDAGAVLILSLEDNDRIAPIKTVSIGFGTHVMSLACNGDVIAAGTMDEITVISVPKYRIEHRIKLPRAEKWKPTIVCGDLLASGDSRGFITFWNASNGAFSQCLQTHQSDILSITVANESLYAAGVDPTIVRLGFNQERTAYRVEHRRTIHTNDVRALVVSKHMTALYSGGADYYFCVSNRFKHADGLKNVTCNVAQGTDLFSYQYDYHIVIWRAGRPGTGISKEGICCLANDPMKLAELRSYRGEFIRSSALNHEGSLLAVSTVCTTTLYKLDFKSSKESSISVLRRVDICGTESLFTSRSLFITSGSLKISCLSLSGSITENPDVIAERDKAGEVIQLHSNTTETSLVLLTARNEIFILEISEKILRKLEIPGTNIFIDVQFVSSVSLYILCADLKRTLLEYNTDTNILSGSTISTEALCMLPNEVVLQMDCNSSNGVVLGGSRGSFRVIALIKGKRVLLYGPEACALKKAKEDDGLCLMRRDRCIQACWLSARKLLFTTPIMLAEPSQTAFRLKRYGLN</sequence>
<evidence type="ECO:0000313" key="1">
    <source>
        <dbReference type="Proteomes" id="UP000887581"/>
    </source>
</evidence>
<dbReference type="GO" id="GO:0032040">
    <property type="term" value="C:small-subunit processome"/>
    <property type="evidence" value="ECO:0007669"/>
    <property type="project" value="TreeGrafter"/>
</dbReference>
<dbReference type="GO" id="GO:0034455">
    <property type="term" value="C:t-UTP complex"/>
    <property type="evidence" value="ECO:0007669"/>
    <property type="project" value="TreeGrafter"/>
</dbReference>
<organism evidence="1 2">
    <name type="scientific">Setaria digitata</name>
    <dbReference type="NCBI Taxonomy" id="48799"/>
    <lineage>
        <taxon>Eukaryota</taxon>
        <taxon>Metazoa</taxon>
        <taxon>Ecdysozoa</taxon>
        <taxon>Nematoda</taxon>
        <taxon>Chromadorea</taxon>
        <taxon>Rhabditida</taxon>
        <taxon>Spirurina</taxon>
        <taxon>Spiruromorpha</taxon>
        <taxon>Filarioidea</taxon>
        <taxon>Setariidae</taxon>
        <taxon>Setaria</taxon>
    </lineage>
</organism>
<dbReference type="PANTHER" id="PTHR44163">
    <property type="entry name" value="U3 SMALL NUCLEOLAR RNA-ASSOCIATED PROTEIN 4 HOMOLOG"/>
    <property type="match status" value="1"/>
</dbReference>
<dbReference type="GO" id="GO:0003723">
    <property type="term" value="F:RNA binding"/>
    <property type="evidence" value="ECO:0007669"/>
    <property type="project" value="TreeGrafter"/>
</dbReference>
<dbReference type="GO" id="GO:0000462">
    <property type="term" value="P:maturation of SSU-rRNA from tricistronic rRNA transcript (SSU-rRNA, 5.8S rRNA, LSU-rRNA)"/>
    <property type="evidence" value="ECO:0007669"/>
    <property type="project" value="InterPro"/>
</dbReference>
<protein>
    <submittedName>
        <fullName evidence="2">Uncharacterized protein</fullName>
    </submittedName>
</protein>